<dbReference type="Proteomes" id="UP000470010">
    <property type="component" value="Unassembled WGS sequence"/>
</dbReference>
<protein>
    <submittedName>
        <fullName evidence="1">Uncharacterized protein</fullName>
    </submittedName>
</protein>
<evidence type="ECO:0000313" key="2">
    <source>
        <dbReference type="Proteomes" id="UP000470010"/>
    </source>
</evidence>
<dbReference type="EMBL" id="VTFZ01000011">
    <property type="protein sequence ID" value="MRX80572.1"/>
    <property type="molecule type" value="Genomic_DNA"/>
</dbReference>
<sequence length="374" mass="43013">MLLIRRVDKEEHAQQINDGTFGCRDLLSHLFSQSGGSYKYVDYYERLFEQVRSDSQPNYLGINDLSERNQQILKYILDPMIVDSFMTFFHVFDPQITPQWLDEQDDHGFYFFVEPRCELGFCACGENADCYYAGAPIRYLNAPEEVSINETGLRVPALACVFANREIGCDLTQIQKATYASEMLCSYAPLFNRVLGEGTSPVENEYRYVIRTKRTIHRDLTVGNLGKHCIIKLDGRRCGIEIPTYQAIPAQANYYVLHPLDSPRECLDLIAMMREGHQIDIEMNFYDIDISATSKRWGYIGNKKDCIKFVREEVRGVKRRKETANYHFHKGPWDHLMNSAIHPWSDVAEVIALPEEGYYSLQPNAHAPSDNGVS</sequence>
<keyword evidence="2" id="KW-1185">Reference proteome</keyword>
<gene>
    <name evidence="1" type="ORF">GJE22_08220</name>
</gene>
<comment type="caution">
    <text evidence="1">The sequence shown here is derived from an EMBL/GenBank/DDBJ whole genome shotgun (WGS) entry which is preliminary data.</text>
</comment>
<organism evidence="1 2">
    <name type="scientific">Enorma shizhengliae</name>
    <dbReference type="NCBI Taxonomy" id="2606615"/>
    <lineage>
        <taxon>Bacteria</taxon>
        <taxon>Bacillati</taxon>
        <taxon>Actinomycetota</taxon>
        <taxon>Coriobacteriia</taxon>
        <taxon>Coriobacteriales</taxon>
        <taxon>Coriobacteriaceae</taxon>
        <taxon>Enorma</taxon>
    </lineage>
</organism>
<dbReference type="AlphaFoldDB" id="A0A7K0GAA1"/>
<reference evidence="2" key="1">
    <citation type="submission" date="2019-08" db="EMBL/GenBank/DDBJ databases">
        <title>Arthrobacter sp. nov., isolated from plateau pika and Tibetan wild ass.</title>
        <authorList>
            <person name="Ge Y."/>
        </authorList>
    </citation>
    <scope>NUCLEOTIDE SEQUENCE [LARGE SCALE GENOMIC DNA]</scope>
    <source>
        <strain evidence="2">HF-1365</strain>
    </source>
</reference>
<name>A0A7K0GAA1_9ACTN</name>
<accession>A0A7K0GAA1</accession>
<proteinExistence type="predicted"/>
<dbReference type="RefSeq" id="WP_144688733.1">
    <property type="nucleotide sequence ID" value="NZ_VLLQ01000011.1"/>
</dbReference>
<evidence type="ECO:0000313" key="1">
    <source>
        <dbReference type="EMBL" id="MRX80572.1"/>
    </source>
</evidence>